<accession>A0A0E9U7Z8</accession>
<reference evidence="1" key="2">
    <citation type="journal article" date="2015" name="Fish Shellfish Immunol.">
        <title>Early steps in the European eel (Anguilla anguilla)-Vibrio vulnificus interaction in the gills: Role of the RtxA13 toxin.</title>
        <authorList>
            <person name="Callol A."/>
            <person name="Pajuelo D."/>
            <person name="Ebbesson L."/>
            <person name="Teles M."/>
            <person name="MacKenzie S."/>
            <person name="Amaro C."/>
        </authorList>
    </citation>
    <scope>NUCLEOTIDE SEQUENCE</scope>
</reference>
<protein>
    <submittedName>
        <fullName evidence="1">Uncharacterized protein</fullName>
    </submittedName>
</protein>
<dbReference type="EMBL" id="GBXM01046730">
    <property type="protein sequence ID" value="JAH61847.1"/>
    <property type="molecule type" value="Transcribed_RNA"/>
</dbReference>
<organism evidence="1">
    <name type="scientific">Anguilla anguilla</name>
    <name type="common">European freshwater eel</name>
    <name type="synonym">Muraena anguilla</name>
    <dbReference type="NCBI Taxonomy" id="7936"/>
    <lineage>
        <taxon>Eukaryota</taxon>
        <taxon>Metazoa</taxon>
        <taxon>Chordata</taxon>
        <taxon>Craniata</taxon>
        <taxon>Vertebrata</taxon>
        <taxon>Euteleostomi</taxon>
        <taxon>Actinopterygii</taxon>
        <taxon>Neopterygii</taxon>
        <taxon>Teleostei</taxon>
        <taxon>Anguilliformes</taxon>
        <taxon>Anguillidae</taxon>
        <taxon>Anguilla</taxon>
    </lineage>
</organism>
<sequence>MLWQCLEMLPVYKFRTVRQAQKHAKDEAVKGSIIPY</sequence>
<name>A0A0E9U7Z8_ANGAN</name>
<reference evidence="1" key="1">
    <citation type="submission" date="2014-11" db="EMBL/GenBank/DDBJ databases">
        <authorList>
            <person name="Amaro Gonzalez C."/>
        </authorList>
    </citation>
    <scope>NUCLEOTIDE SEQUENCE</scope>
</reference>
<proteinExistence type="predicted"/>
<dbReference type="AlphaFoldDB" id="A0A0E9U7Z8"/>
<evidence type="ECO:0000313" key="1">
    <source>
        <dbReference type="EMBL" id="JAH61847.1"/>
    </source>
</evidence>